<dbReference type="PANTHER" id="PTHR33223:SF10">
    <property type="entry name" value="AMINOTRANSFERASE-LIKE PLANT MOBILE DOMAIN-CONTAINING PROTEIN"/>
    <property type="match status" value="1"/>
</dbReference>
<protein>
    <recommendedName>
        <fullName evidence="2">Retrotransposon gag domain-containing protein</fullName>
    </recommendedName>
</protein>
<dbReference type="Proteomes" id="UP000257109">
    <property type="component" value="Unassembled WGS sequence"/>
</dbReference>
<name>A0A371ES56_MUCPR</name>
<keyword evidence="4" id="KW-1185">Reference proteome</keyword>
<accession>A0A371ES56</accession>
<comment type="caution">
    <text evidence="3">The sequence shown here is derived from an EMBL/GenBank/DDBJ whole genome shotgun (WGS) entry which is preliminary data.</text>
</comment>
<evidence type="ECO:0000256" key="1">
    <source>
        <dbReference type="SAM" id="MobiDB-lite"/>
    </source>
</evidence>
<reference evidence="3" key="1">
    <citation type="submission" date="2018-05" db="EMBL/GenBank/DDBJ databases">
        <title>Draft genome of Mucuna pruriens seed.</title>
        <authorList>
            <person name="Nnadi N.E."/>
            <person name="Vos R."/>
            <person name="Hasami M.H."/>
            <person name="Devisetty U.K."/>
            <person name="Aguiy J.C."/>
        </authorList>
    </citation>
    <scope>NUCLEOTIDE SEQUENCE [LARGE SCALE GENOMIC DNA]</scope>
    <source>
        <strain evidence="3">JCA_2017</strain>
    </source>
</reference>
<feature type="region of interest" description="Disordered" evidence="1">
    <location>
        <begin position="207"/>
        <end position="242"/>
    </location>
</feature>
<evidence type="ECO:0000313" key="3">
    <source>
        <dbReference type="EMBL" id="RDX68885.1"/>
    </source>
</evidence>
<evidence type="ECO:0000313" key="4">
    <source>
        <dbReference type="Proteomes" id="UP000257109"/>
    </source>
</evidence>
<organism evidence="3 4">
    <name type="scientific">Mucuna pruriens</name>
    <name type="common">Velvet bean</name>
    <name type="synonym">Dolichos pruriens</name>
    <dbReference type="NCBI Taxonomy" id="157652"/>
    <lineage>
        <taxon>Eukaryota</taxon>
        <taxon>Viridiplantae</taxon>
        <taxon>Streptophyta</taxon>
        <taxon>Embryophyta</taxon>
        <taxon>Tracheophyta</taxon>
        <taxon>Spermatophyta</taxon>
        <taxon>Magnoliopsida</taxon>
        <taxon>eudicotyledons</taxon>
        <taxon>Gunneridae</taxon>
        <taxon>Pentapetalae</taxon>
        <taxon>rosids</taxon>
        <taxon>fabids</taxon>
        <taxon>Fabales</taxon>
        <taxon>Fabaceae</taxon>
        <taxon>Papilionoideae</taxon>
        <taxon>50 kb inversion clade</taxon>
        <taxon>NPAAA clade</taxon>
        <taxon>indigoferoid/millettioid clade</taxon>
        <taxon>Phaseoleae</taxon>
        <taxon>Mucuna</taxon>
    </lineage>
</organism>
<dbReference type="STRING" id="157652.A0A371ES56"/>
<proteinExistence type="predicted"/>
<dbReference type="Pfam" id="PF03732">
    <property type="entry name" value="Retrotrans_gag"/>
    <property type="match status" value="1"/>
</dbReference>
<dbReference type="AlphaFoldDB" id="A0A371ES56"/>
<dbReference type="EMBL" id="QJKJ01012344">
    <property type="protein sequence ID" value="RDX68885.1"/>
    <property type="molecule type" value="Genomic_DNA"/>
</dbReference>
<feature type="compositionally biased region" description="Basic and acidic residues" evidence="1">
    <location>
        <begin position="228"/>
        <end position="242"/>
    </location>
</feature>
<gene>
    <name evidence="3" type="ORF">CR513_52080</name>
</gene>
<dbReference type="PANTHER" id="PTHR33223">
    <property type="entry name" value="CCHC-TYPE DOMAIN-CONTAINING PROTEIN"/>
    <property type="match status" value="1"/>
</dbReference>
<evidence type="ECO:0000259" key="2">
    <source>
        <dbReference type="Pfam" id="PF03732"/>
    </source>
</evidence>
<dbReference type="OrthoDB" id="1752139at2759"/>
<feature type="non-terminal residue" evidence="3">
    <location>
        <position position="1"/>
    </location>
</feature>
<feature type="domain" description="Retrotransposon gag" evidence="2">
    <location>
        <begin position="93"/>
        <end position="179"/>
    </location>
</feature>
<sequence>MKATKQREDELRQQIAMMKVVAKKPGGTMREAINVQAFWGQPFSKEIDETPIPPNFREVVVEPFDGTQDPHAHLQAFQTQMYISGGNDSLSCKLFPNTLHGIAMHWMATLPTRSIRSFNDLVGSFILQFAANKVKQVEVADLFNIKQAKGESLKSYLARFNNATKGLRADQFSDALALRRPSSMEEIRACTKKHIEVEEDQADWLEVERQPLRQRQSRLGTQGGQQKGEAKHPVQARPRDNP</sequence>
<dbReference type="InterPro" id="IPR005162">
    <property type="entry name" value="Retrotrans_gag_dom"/>
</dbReference>